<comment type="caution">
    <text evidence="14">The sequence shown here is derived from an EMBL/GenBank/DDBJ whole genome shotgun (WGS) entry which is preliminary data.</text>
</comment>
<dbReference type="Pfam" id="PF00486">
    <property type="entry name" value="Trans_reg_C"/>
    <property type="match status" value="1"/>
</dbReference>
<evidence type="ECO:0000256" key="11">
    <source>
        <dbReference type="PROSITE-ProRule" id="PRU01091"/>
    </source>
</evidence>
<dbReference type="AlphaFoldDB" id="A0A0A0BUM4"/>
<dbReference type="GO" id="GO:0005829">
    <property type="term" value="C:cytosol"/>
    <property type="evidence" value="ECO:0007669"/>
    <property type="project" value="TreeGrafter"/>
</dbReference>
<dbReference type="InterPro" id="IPR039420">
    <property type="entry name" value="WalR-like"/>
</dbReference>
<evidence type="ECO:0000256" key="5">
    <source>
        <dbReference type="ARBA" id="ARBA00023015"/>
    </source>
</evidence>
<dbReference type="InterPro" id="IPR001789">
    <property type="entry name" value="Sig_transdc_resp-reg_receiver"/>
</dbReference>
<evidence type="ECO:0000256" key="6">
    <source>
        <dbReference type="ARBA" id="ARBA00023125"/>
    </source>
</evidence>
<dbReference type="GO" id="GO:0000987">
    <property type="term" value="F:cis-regulatory region sequence-specific DNA binding"/>
    <property type="evidence" value="ECO:0007669"/>
    <property type="project" value="UniProtKB-ARBA"/>
</dbReference>
<comment type="function">
    <text evidence="8">Member of the two-component regulatory system KdpD/KdpE involved in the regulation of the kdp operon. Upon phosphorylation by KdpD, functions as a transcription regulator by direct binding to promoter regions of target genes to positively regulate their expression.</text>
</comment>
<keyword evidence="6 11" id="KW-0238">DNA-binding</keyword>
<dbReference type="PROSITE" id="PS50110">
    <property type="entry name" value="RESPONSE_REGULATORY"/>
    <property type="match status" value="1"/>
</dbReference>
<dbReference type="SMART" id="SM00862">
    <property type="entry name" value="Trans_reg_C"/>
    <property type="match status" value="1"/>
</dbReference>
<dbReference type="GO" id="GO:0000156">
    <property type="term" value="F:phosphorelay response regulator activity"/>
    <property type="evidence" value="ECO:0007669"/>
    <property type="project" value="TreeGrafter"/>
</dbReference>
<evidence type="ECO:0000256" key="2">
    <source>
        <dbReference type="ARBA" id="ARBA00022490"/>
    </source>
</evidence>
<evidence type="ECO:0000259" key="12">
    <source>
        <dbReference type="PROSITE" id="PS50110"/>
    </source>
</evidence>
<keyword evidence="2" id="KW-0963">Cytoplasm</keyword>
<feature type="domain" description="OmpR/PhoB-type" evidence="13">
    <location>
        <begin position="125"/>
        <end position="224"/>
    </location>
</feature>
<dbReference type="FunFam" id="3.40.50.2300:FF:000021">
    <property type="entry name" value="Two-component system response regulator KdpE"/>
    <property type="match status" value="1"/>
</dbReference>
<name>A0A0A0BUM4_9CELL</name>
<feature type="DNA-binding region" description="OmpR/PhoB-type" evidence="11">
    <location>
        <begin position="125"/>
        <end position="224"/>
    </location>
</feature>
<evidence type="ECO:0000256" key="9">
    <source>
        <dbReference type="ARBA" id="ARBA00074083"/>
    </source>
</evidence>
<comment type="subcellular location">
    <subcellularLocation>
        <location evidence="1">Cytoplasm</location>
    </subcellularLocation>
</comment>
<dbReference type="FunFam" id="1.10.10.10:FF:000210">
    <property type="entry name" value="Winged-helix transcriptional response regulator KdpE"/>
    <property type="match status" value="1"/>
</dbReference>
<evidence type="ECO:0000256" key="4">
    <source>
        <dbReference type="ARBA" id="ARBA00023012"/>
    </source>
</evidence>
<dbReference type="CDD" id="cd00383">
    <property type="entry name" value="trans_reg_C"/>
    <property type="match status" value="1"/>
</dbReference>
<proteinExistence type="predicted"/>
<dbReference type="Proteomes" id="UP000029839">
    <property type="component" value="Unassembled WGS sequence"/>
</dbReference>
<accession>A0A0A0BUM4</accession>
<evidence type="ECO:0000259" key="13">
    <source>
        <dbReference type="PROSITE" id="PS51755"/>
    </source>
</evidence>
<feature type="domain" description="Response regulatory" evidence="12">
    <location>
        <begin position="3"/>
        <end position="116"/>
    </location>
</feature>
<evidence type="ECO:0000256" key="8">
    <source>
        <dbReference type="ARBA" id="ARBA00057085"/>
    </source>
</evidence>
<evidence type="ECO:0000313" key="15">
    <source>
        <dbReference type="Proteomes" id="UP000029839"/>
    </source>
</evidence>
<dbReference type="GO" id="GO:0042802">
    <property type="term" value="F:identical protein binding"/>
    <property type="evidence" value="ECO:0007669"/>
    <property type="project" value="UniProtKB-ARBA"/>
</dbReference>
<feature type="modified residue" description="4-aspartylphosphate" evidence="10">
    <location>
        <position position="52"/>
    </location>
</feature>
<evidence type="ECO:0000256" key="10">
    <source>
        <dbReference type="PROSITE-ProRule" id="PRU00169"/>
    </source>
</evidence>
<evidence type="ECO:0000256" key="1">
    <source>
        <dbReference type="ARBA" id="ARBA00004496"/>
    </source>
</evidence>
<dbReference type="Gene3D" id="3.40.50.2300">
    <property type="match status" value="1"/>
</dbReference>
<dbReference type="OrthoDB" id="162434at2"/>
<sequence length="224" mass="24411">MTTLLLVEDDAALARTLRVSLGAHGYEVHVAATGAEAIARASADPPGVAIVDLGLPDVDGVEVVRALRDASEVPVIVLSARTTQDDKVLALDAGADDYVTKPFGIEELLARLRAALRRAQPSDRLAVVSTGGLVVDRQARRVERHGATVHLTPTEWNVLEVLLRSPGDLVTQRDLLREVWGPQYARETNYLRVYVGQLRRKLEDDASSPRHILTEPGVGYRFVV</sequence>
<dbReference type="Gene3D" id="6.10.250.690">
    <property type="match status" value="1"/>
</dbReference>
<keyword evidence="4" id="KW-0902">Two-component regulatory system</keyword>
<dbReference type="InterPro" id="IPR001867">
    <property type="entry name" value="OmpR/PhoB-type_DNA-bd"/>
</dbReference>
<keyword evidence="3 10" id="KW-0597">Phosphoprotein</keyword>
<reference evidence="14 15" key="2">
    <citation type="journal article" date="2015" name="Stand. Genomic Sci.">
        <title>Draft genome sequence of Cellulomonas carbonis T26(T) and comparative analysis of six Cellulomonas genomes.</title>
        <authorList>
            <person name="Zhuang W."/>
            <person name="Zhang S."/>
            <person name="Xia X."/>
            <person name="Wang G."/>
        </authorList>
    </citation>
    <scope>NUCLEOTIDE SEQUENCE [LARGE SCALE GENOMIC DNA]</scope>
    <source>
        <strain evidence="14 15">T26</strain>
    </source>
</reference>
<dbReference type="SUPFAM" id="SSF52172">
    <property type="entry name" value="CheY-like"/>
    <property type="match status" value="1"/>
</dbReference>
<protein>
    <recommendedName>
        <fullName evidence="9">Transcriptional regulatory protein KdpE</fullName>
    </recommendedName>
</protein>
<dbReference type="Gene3D" id="1.10.10.10">
    <property type="entry name" value="Winged helix-like DNA-binding domain superfamily/Winged helix DNA-binding domain"/>
    <property type="match status" value="1"/>
</dbReference>
<dbReference type="GO" id="GO:0032993">
    <property type="term" value="C:protein-DNA complex"/>
    <property type="evidence" value="ECO:0007669"/>
    <property type="project" value="TreeGrafter"/>
</dbReference>
<evidence type="ECO:0000256" key="7">
    <source>
        <dbReference type="ARBA" id="ARBA00023163"/>
    </source>
</evidence>
<dbReference type="PANTHER" id="PTHR48111">
    <property type="entry name" value="REGULATOR OF RPOS"/>
    <property type="match status" value="1"/>
</dbReference>
<keyword evidence="7" id="KW-0804">Transcription</keyword>
<dbReference type="PANTHER" id="PTHR48111:SF50">
    <property type="entry name" value="KDP OPERON TRANSCRIPTIONAL REGULATORY PROTEIN KDPE"/>
    <property type="match status" value="1"/>
</dbReference>
<organism evidence="14 15">
    <name type="scientific">Cellulomonas carbonis T26</name>
    <dbReference type="NCBI Taxonomy" id="947969"/>
    <lineage>
        <taxon>Bacteria</taxon>
        <taxon>Bacillati</taxon>
        <taxon>Actinomycetota</taxon>
        <taxon>Actinomycetes</taxon>
        <taxon>Micrococcales</taxon>
        <taxon>Cellulomonadaceae</taxon>
        <taxon>Cellulomonas</taxon>
    </lineage>
</organism>
<gene>
    <name evidence="14" type="ORF">N868_08135</name>
</gene>
<dbReference type="PROSITE" id="PS51755">
    <property type="entry name" value="OMPR_PHOB"/>
    <property type="match status" value="1"/>
</dbReference>
<dbReference type="Pfam" id="PF00072">
    <property type="entry name" value="Response_reg"/>
    <property type="match status" value="1"/>
</dbReference>
<keyword evidence="15" id="KW-1185">Reference proteome</keyword>
<dbReference type="GO" id="GO:0045893">
    <property type="term" value="P:positive regulation of DNA-templated transcription"/>
    <property type="evidence" value="ECO:0007669"/>
    <property type="project" value="UniProtKB-ARBA"/>
</dbReference>
<dbReference type="EMBL" id="AXCY01000017">
    <property type="protein sequence ID" value="KGM11621.1"/>
    <property type="molecule type" value="Genomic_DNA"/>
</dbReference>
<reference evidence="14 15" key="1">
    <citation type="submission" date="2013-08" db="EMBL/GenBank/DDBJ databases">
        <title>Genome sequencing of Cellulomonas carbonis T26.</title>
        <authorList>
            <person name="Chen F."/>
            <person name="Li Y."/>
            <person name="Wang G."/>
        </authorList>
    </citation>
    <scope>NUCLEOTIDE SEQUENCE [LARGE SCALE GENOMIC DNA]</scope>
    <source>
        <strain evidence="14 15">T26</strain>
    </source>
</reference>
<keyword evidence="5" id="KW-0805">Transcription regulation</keyword>
<dbReference type="InterPro" id="IPR036388">
    <property type="entry name" value="WH-like_DNA-bd_sf"/>
</dbReference>
<evidence type="ECO:0000256" key="3">
    <source>
        <dbReference type="ARBA" id="ARBA00022553"/>
    </source>
</evidence>
<dbReference type="RefSeq" id="WP_043604265.1">
    <property type="nucleotide sequence ID" value="NZ_AXCY01000017.1"/>
</dbReference>
<dbReference type="InterPro" id="IPR011006">
    <property type="entry name" value="CheY-like_superfamily"/>
</dbReference>
<evidence type="ECO:0000313" key="14">
    <source>
        <dbReference type="EMBL" id="KGM11621.1"/>
    </source>
</evidence>
<dbReference type="SMART" id="SM00448">
    <property type="entry name" value="REC"/>
    <property type="match status" value="1"/>
</dbReference>